<sequence length="203" mass="21843">MKPEILLLVPTLPEIEPFLRQQGKGYGPVVTGIGPYRCAAATQEAIIQRRPDMMILCGIAGRYPASALAVGDAVLVGSERAADMGSFEGKGFVPKFSERYDCPHIPADAPLPVVASNSVSGAASPHVDRSAAQIENMEGAAFFDVCLREQIPFWELRTISNTVGEPFGQWNIPLATDALARAIGRLLQTAENTYRTARPSDDT</sequence>
<dbReference type="InterPro" id="IPR035994">
    <property type="entry name" value="Nucleoside_phosphorylase_sf"/>
</dbReference>
<dbReference type="PANTHER" id="PTHR46832">
    <property type="entry name" value="5'-METHYLTHIOADENOSINE/S-ADENOSYLHOMOCYSTEINE NUCLEOSIDASE"/>
    <property type="match status" value="1"/>
</dbReference>
<evidence type="ECO:0000313" key="2">
    <source>
        <dbReference type="Proteomes" id="UP001059295"/>
    </source>
</evidence>
<accession>A0ABY5V0D0</accession>
<proteinExistence type="predicted"/>
<dbReference type="GeneID" id="82890214"/>
<protein>
    <recommendedName>
        <fullName evidence="3">Futalosine hydrolase</fullName>
    </recommendedName>
</protein>
<evidence type="ECO:0000313" key="1">
    <source>
        <dbReference type="EMBL" id="UWN57333.1"/>
    </source>
</evidence>
<gene>
    <name evidence="1" type="ORF">NQ491_00730</name>
</gene>
<dbReference type="Proteomes" id="UP001059295">
    <property type="component" value="Chromosome"/>
</dbReference>
<dbReference type="PANTHER" id="PTHR46832:SF2">
    <property type="entry name" value="FUTALOSINE HYDROLASE"/>
    <property type="match status" value="1"/>
</dbReference>
<name>A0ABY5V0D0_9BACT</name>
<dbReference type="RefSeq" id="WP_019245281.1">
    <property type="nucleotide sequence ID" value="NZ_CAPH01000006.1"/>
</dbReference>
<keyword evidence="2" id="KW-1185">Reference proteome</keyword>
<organism evidence="1 2">
    <name type="scientific">Alistipes ihumii AP11</name>
    <dbReference type="NCBI Taxonomy" id="1211813"/>
    <lineage>
        <taxon>Bacteria</taxon>
        <taxon>Pseudomonadati</taxon>
        <taxon>Bacteroidota</taxon>
        <taxon>Bacteroidia</taxon>
        <taxon>Bacteroidales</taxon>
        <taxon>Rikenellaceae</taxon>
        <taxon>Alistipes</taxon>
    </lineage>
</organism>
<evidence type="ECO:0008006" key="3">
    <source>
        <dbReference type="Google" id="ProtNLM"/>
    </source>
</evidence>
<dbReference type="Gene3D" id="3.40.50.1580">
    <property type="entry name" value="Nucleoside phosphorylase domain"/>
    <property type="match status" value="1"/>
</dbReference>
<dbReference type="EMBL" id="CP102294">
    <property type="protein sequence ID" value="UWN57333.1"/>
    <property type="molecule type" value="Genomic_DNA"/>
</dbReference>
<dbReference type="SUPFAM" id="SSF53167">
    <property type="entry name" value="Purine and uridine phosphorylases"/>
    <property type="match status" value="1"/>
</dbReference>
<reference evidence="1" key="1">
    <citation type="journal article" date="2022" name="Cell">
        <title>Design, construction, and in vivo augmentation of a complex gut microbiome.</title>
        <authorList>
            <person name="Cheng A.G."/>
            <person name="Ho P.Y."/>
            <person name="Aranda-Diaz A."/>
            <person name="Jain S."/>
            <person name="Yu F.B."/>
            <person name="Meng X."/>
            <person name="Wang M."/>
            <person name="Iakiviak M."/>
            <person name="Nagashima K."/>
            <person name="Zhao A."/>
            <person name="Murugkar P."/>
            <person name="Patil A."/>
            <person name="Atabakhsh K."/>
            <person name="Weakley A."/>
            <person name="Yan J."/>
            <person name="Brumbaugh A.R."/>
            <person name="Higginbottom S."/>
            <person name="Dimas A."/>
            <person name="Shiver A.L."/>
            <person name="Deutschbauer A."/>
            <person name="Neff N."/>
            <person name="Sonnenburg J.L."/>
            <person name="Huang K.C."/>
            <person name="Fischbach M.A."/>
        </authorList>
    </citation>
    <scope>NUCLEOTIDE SEQUENCE</scope>
    <source>
        <strain evidence="1">AP11</strain>
    </source>
</reference>